<evidence type="ECO:0000256" key="1">
    <source>
        <dbReference type="ARBA" id="ARBA00007584"/>
    </source>
</evidence>
<dbReference type="AlphaFoldDB" id="A0ABD1YN45"/>
<dbReference type="Proteomes" id="UP001605036">
    <property type="component" value="Unassembled WGS sequence"/>
</dbReference>
<gene>
    <name evidence="4" type="ORF">R1flu_016799</name>
</gene>
<organism evidence="4 5">
    <name type="scientific">Riccia fluitans</name>
    <dbReference type="NCBI Taxonomy" id="41844"/>
    <lineage>
        <taxon>Eukaryota</taxon>
        <taxon>Viridiplantae</taxon>
        <taxon>Streptophyta</taxon>
        <taxon>Embryophyta</taxon>
        <taxon>Marchantiophyta</taxon>
        <taxon>Marchantiopsida</taxon>
        <taxon>Marchantiidae</taxon>
        <taxon>Marchantiales</taxon>
        <taxon>Ricciaceae</taxon>
        <taxon>Riccia</taxon>
    </lineage>
</organism>
<comment type="similarity">
    <text evidence="1">Belongs to the OPA3 family.</text>
</comment>
<comment type="caution">
    <text evidence="4">The sequence shown here is derived from an EMBL/GenBank/DDBJ whole genome shotgun (WGS) entry which is preliminary data.</text>
</comment>
<dbReference type="PANTHER" id="PTHR12499">
    <property type="entry name" value="OPTIC ATROPHY 3 PROTEIN OPA3"/>
    <property type="match status" value="1"/>
</dbReference>
<evidence type="ECO:0000313" key="5">
    <source>
        <dbReference type="Proteomes" id="UP001605036"/>
    </source>
</evidence>
<dbReference type="Pfam" id="PF07047">
    <property type="entry name" value="OPA3"/>
    <property type="match status" value="1"/>
</dbReference>
<evidence type="ECO:0000313" key="4">
    <source>
        <dbReference type="EMBL" id="KAL2632113.1"/>
    </source>
</evidence>
<feature type="coiled-coil region" evidence="3">
    <location>
        <begin position="109"/>
        <end position="136"/>
    </location>
</feature>
<protein>
    <recommendedName>
        <fullName evidence="6">OPA3-like protein</fullName>
    </recommendedName>
</protein>
<evidence type="ECO:0000256" key="3">
    <source>
        <dbReference type="SAM" id="Coils"/>
    </source>
</evidence>
<keyword evidence="5" id="KW-1185">Reference proteome</keyword>
<reference evidence="4 5" key="1">
    <citation type="submission" date="2024-09" db="EMBL/GenBank/DDBJ databases">
        <title>Chromosome-scale assembly of Riccia fluitans.</title>
        <authorList>
            <person name="Paukszto L."/>
            <person name="Sawicki J."/>
            <person name="Karawczyk K."/>
            <person name="Piernik-Szablinska J."/>
            <person name="Szczecinska M."/>
            <person name="Mazdziarz M."/>
        </authorList>
    </citation>
    <scope>NUCLEOTIDE SEQUENCE [LARGE SCALE GENOMIC DNA]</scope>
    <source>
        <strain evidence="4">Rf_01</strain>
        <tissue evidence="4">Aerial parts of the thallus</tissue>
    </source>
</reference>
<accession>A0ABD1YN45</accession>
<dbReference type="EMBL" id="JBHFFA010000004">
    <property type="protein sequence ID" value="KAL2632113.1"/>
    <property type="molecule type" value="Genomic_DNA"/>
</dbReference>
<name>A0ABD1YN45_9MARC</name>
<keyword evidence="2 3" id="KW-0175">Coiled coil</keyword>
<dbReference type="InterPro" id="IPR010754">
    <property type="entry name" value="OPA3-like"/>
</dbReference>
<dbReference type="PANTHER" id="PTHR12499:SF0">
    <property type="entry name" value="OPTIC ATROPHY 3 PROTEIN"/>
    <property type="match status" value="1"/>
</dbReference>
<evidence type="ECO:0008006" key="6">
    <source>
        <dbReference type="Google" id="ProtNLM"/>
    </source>
</evidence>
<proteinExistence type="inferred from homology"/>
<evidence type="ECO:0000256" key="2">
    <source>
        <dbReference type="ARBA" id="ARBA00023054"/>
    </source>
</evidence>
<sequence length="160" mass="17989">MILPVAKLGTLVLKTLSKPLASRLKTQAARHPRFRQSIINFAQANHKFQVNLQRRIYGHATNVEIRPLDEEKAVQAASDFLGEFFVFSIGGGLLVFEFQRSARSEARKEEARKQEIEGLRAEVVDLTKRLEEFEKAMKGGRGFSSWLPGISSDTKQISSS</sequence>